<gene>
    <name evidence="3" type="ORF">AAG747_17715</name>
</gene>
<feature type="signal peptide" evidence="2">
    <location>
        <begin position="1"/>
        <end position="22"/>
    </location>
</feature>
<evidence type="ECO:0000256" key="2">
    <source>
        <dbReference type="SAM" id="SignalP"/>
    </source>
</evidence>
<organism evidence="3 4">
    <name type="scientific">Rapidithrix thailandica</name>
    <dbReference type="NCBI Taxonomy" id="413964"/>
    <lineage>
        <taxon>Bacteria</taxon>
        <taxon>Pseudomonadati</taxon>
        <taxon>Bacteroidota</taxon>
        <taxon>Cytophagia</taxon>
        <taxon>Cytophagales</taxon>
        <taxon>Flammeovirgaceae</taxon>
        <taxon>Rapidithrix</taxon>
    </lineage>
</organism>
<dbReference type="RefSeq" id="WP_346822544.1">
    <property type="nucleotide sequence ID" value="NZ_JBDKWZ010000010.1"/>
</dbReference>
<keyword evidence="4" id="KW-1185">Reference proteome</keyword>
<proteinExistence type="predicted"/>
<feature type="chain" id="PRO_5043880692" evidence="2">
    <location>
        <begin position="23"/>
        <end position="335"/>
    </location>
</feature>
<feature type="region of interest" description="Disordered" evidence="1">
    <location>
        <begin position="241"/>
        <end position="335"/>
    </location>
</feature>
<dbReference type="AlphaFoldDB" id="A0AAW9S9S5"/>
<sequence>MKTFSKISIFLLASISSFSAMAQAEYDDLYFSRKDRKAPKIAQIDKVTPSETPTFAYSTPQVEEVEQSNVTQPKFTNPDYTTGGEQVPAPSYTPQYVQENKVGQVADGSYVPRYNTQQNRSLDANALAHAYQRGMWDQAMYHSPYSSWARPSMSFGYSSFYGPSTMMNWGFGNPYWSLGIGLGYGAWNSWHRPYYNMYDPFYDPYSYYPGHYYGRRNTYIIVNNRERQNIRKYSRPTRVKNLNATSGSQRLSANEKVRRYSSRMNSKSYDTQSTYRSNTRSNTYNYRNNSRTNNSYSTRPQPSYNPPSRVSTPSRNYSTPSRSTYSGSRRSGRGN</sequence>
<dbReference type="Proteomes" id="UP001403385">
    <property type="component" value="Unassembled WGS sequence"/>
</dbReference>
<feature type="compositionally biased region" description="Polar residues" evidence="1">
    <location>
        <begin position="241"/>
        <end position="252"/>
    </location>
</feature>
<feature type="compositionally biased region" description="Polar residues" evidence="1">
    <location>
        <begin position="262"/>
        <end position="272"/>
    </location>
</feature>
<name>A0AAW9S9S5_9BACT</name>
<feature type="region of interest" description="Disordered" evidence="1">
    <location>
        <begin position="67"/>
        <end position="92"/>
    </location>
</feature>
<feature type="compositionally biased region" description="Low complexity" evidence="1">
    <location>
        <begin position="317"/>
        <end position="329"/>
    </location>
</feature>
<dbReference type="EMBL" id="JBDKWZ010000010">
    <property type="protein sequence ID" value="MEN7549766.1"/>
    <property type="molecule type" value="Genomic_DNA"/>
</dbReference>
<feature type="compositionally biased region" description="Polar residues" evidence="1">
    <location>
        <begin position="67"/>
        <end position="84"/>
    </location>
</feature>
<feature type="compositionally biased region" description="Low complexity" evidence="1">
    <location>
        <begin position="273"/>
        <end position="299"/>
    </location>
</feature>
<keyword evidence="2" id="KW-0732">Signal</keyword>
<accession>A0AAW9S9S5</accession>
<reference evidence="3 4" key="1">
    <citation type="submission" date="2024-04" db="EMBL/GenBank/DDBJ databases">
        <title>Novel genus in family Flammeovirgaceae.</title>
        <authorList>
            <person name="Nguyen T.H."/>
            <person name="Vuong T.Q."/>
            <person name="Le H."/>
            <person name="Kim S.-G."/>
        </authorList>
    </citation>
    <scope>NUCLEOTIDE SEQUENCE [LARGE SCALE GENOMIC DNA]</scope>
    <source>
        <strain evidence="3 4">JCM 23209</strain>
    </source>
</reference>
<protein>
    <submittedName>
        <fullName evidence="3">Uncharacterized protein</fullName>
    </submittedName>
</protein>
<evidence type="ECO:0000256" key="1">
    <source>
        <dbReference type="SAM" id="MobiDB-lite"/>
    </source>
</evidence>
<evidence type="ECO:0000313" key="4">
    <source>
        <dbReference type="Proteomes" id="UP001403385"/>
    </source>
</evidence>
<evidence type="ECO:0000313" key="3">
    <source>
        <dbReference type="EMBL" id="MEN7549766.1"/>
    </source>
</evidence>
<comment type="caution">
    <text evidence="3">The sequence shown here is derived from an EMBL/GenBank/DDBJ whole genome shotgun (WGS) entry which is preliminary data.</text>
</comment>
<feature type="compositionally biased region" description="Polar residues" evidence="1">
    <location>
        <begin position="300"/>
        <end position="316"/>
    </location>
</feature>